<proteinExistence type="predicted"/>
<evidence type="ECO:0000313" key="1">
    <source>
        <dbReference type="EMBL" id="OCK85245.1"/>
    </source>
</evidence>
<dbReference type="EMBL" id="KV744822">
    <property type="protein sequence ID" value="OCK85245.1"/>
    <property type="molecule type" value="Genomic_DNA"/>
</dbReference>
<organism evidence="1 2">
    <name type="scientific">Lepidopterella palustris CBS 459.81</name>
    <dbReference type="NCBI Taxonomy" id="1314670"/>
    <lineage>
        <taxon>Eukaryota</taxon>
        <taxon>Fungi</taxon>
        <taxon>Dikarya</taxon>
        <taxon>Ascomycota</taxon>
        <taxon>Pezizomycotina</taxon>
        <taxon>Dothideomycetes</taxon>
        <taxon>Pleosporomycetidae</taxon>
        <taxon>Mytilinidiales</taxon>
        <taxon>Argynnaceae</taxon>
        <taxon>Lepidopterella</taxon>
    </lineage>
</organism>
<gene>
    <name evidence="1" type="ORF">K432DRAFT_56647</name>
</gene>
<sequence>MVTSQVHRQHYLPSRYFTAPFPAWVVLYVAIPPFHHPSPQFPAQSNPQSLHSRYRFMPLNLLMSRNHKWSRFMGERGHGSNLKSTGVTPEAVEIGRAIEIFQWNHCTFNHRRPKLKDEFMDVAHHN</sequence>
<accession>A0A8E2EK17</accession>
<evidence type="ECO:0000313" key="2">
    <source>
        <dbReference type="Proteomes" id="UP000250266"/>
    </source>
</evidence>
<protein>
    <submittedName>
        <fullName evidence="1">Uncharacterized protein</fullName>
    </submittedName>
</protein>
<dbReference type="Proteomes" id="UP000250266">
    <property type="component" value="Unassembled WGS sequence"/>
</dbReference>
<dbReference type="AlphaFoldDB" id="A0A8E2EK17"/>
<keyword evidence="2" id="KW-1185">Reference proteome</keyword>
<reference evidence="1 2" key="1">
    <citation type="journal article" date="2016" name="Nat. Commun.">
        <title>Ectomycorrhizal ecology is imprinted in the genome of the dominant symbiotic fungus Cenococcum geophilum.</title>
        <authorList>
            <consortium name="DOE Joint Genome Institute"/>
            <person name="Peter M."/>
            <person name="Kohler A."/>
            <person name="Ohm R.A."/>
            <person name="Kuo A."/>
            <person name="Krutzmann J."/>
            <person name="Morin E."/>
            <person name="Arend M."/>
            <person name="Barry K.W."/>
            <person name="Binder M."/>
            <person name="Choi C."/>
            <person name="Clum A."/>
            <person name="Copeland A."/>
            <person name="Grisel N."/>
            <person name="Haridas S."/>
            <person name="Kipfer T."/>
            <person name="LaButti K."/>
            <person name="Lindquist E."/>
            <person name="Lipzen A."/>
            <person name="Maire R."/>
            <person name="Meier B."/>
            <person name="Mihaltcheva S."/>
            <person name="Molinier V."/>
            <person name="Murat C."/>
            <person name="Poggeler S."/>
            <person name="Quandt C.A."/>
            <person name="Sperisen C."/>
            <person name="Tritt A."/>
            <person name="Tisserant E."/>
            <person name="Crous P.W."/>
            <person name="Henrissat B."/>
            <person name="Nehls U."/>
            <person name="Egli S."/>
            <person name="Spatafora J.W."/>
            <person name="Grigoriev I.V."/>
            <person name="Martin F.M."/>
        </authorList>
    </citation>
    <scope>NUCLEOTIDE SEQUENCE [LARGE SCALE GENOMIC DNA]</scope>
    <source>
        <strain evidence="1 2">CBS 459.81</strain>
    </source>
</reference>
<name>A0A8E2EK17_9PEZI</name>